<feature type="domain" description="F-box" evidence="1">
    <location>
        <begin position="5"/>
        <end position="51"/>
    </location>
</feature>
<proteinExistence type="predicted"/>
<comment type="caution">
    <text evidence="2">The sequence shown here is derived from an EMBL/GenBank/DDBJ whole genome shotgun (WGS) entry which is preliminary data.</text>
</comment>
<reference evidence="2" key="1">
    <citation type="submission" date="2020-05" db="EMBL/GenBank/DDBJ databases">
        <title>Mycena genomes resolve the evolution of fungal bioluminescence.</title>
        <authorList>
            <person name="Tsai I.J."/>
        </authorList>
    </citation>
    <scope>NUCLEOTIDE SEQUENCE</scope>
    <source>
        <strain evidence="2">171206Taipei</strain>
    </source>
</reference>
<accession>A0A8H6WGQ3</accession>
<sequence>MSSVLYTMDKLPSDILLAFATLLDVEDLLSLLATCHWIRALSEEPALWINCIRRIEGVQMHPVVLSTGDVAALPRAQLKAMAHRAARILRNLASSSPRLERIQSIGSPLLEGHFKFFIPGTRLLLTNAPGRVECWDVIHARLVASTTLDRLRILGTNCVSSGSDVLFSAVVLESGPLAGHHNGIVIESLAVIRIDLSDLKNINITTVVSPRIIHEARHTPHTADIFLTEKLMGIACRGPAFTVEAVSLLCWPMDSSQPVSSIQYPFSQASGPTVRMVGLSFDAGSGILYGLSPVSVINNDQSVVYSIPIRPVDGSIDPAAPMTTTTISHSYDDGPREYQSGSSSGSATTFSSHAKFGVRAVARFCRHFIQLGVPGAEHRRRRNYLVFLTGTAHGPTSDSLLFETLGDYHVAGYSGRYLVFSSPSAGGAHALGMARLLERESELQTMHFLGGSVDARDVSIQAVDDILGLVAVWDGKRKCVDVYSYSGDWGCGTTGNPTWIKSDS</sequence>
<dbReference type="EMBL" id="JACAZF010000002">
    <property type="protein sequence ID" value="KAF7311709.1"/>
    <property type="molecule type" value="Genomic_DNA"/>
</dbReference>
<evidence type="ECO:0000313" key="2">
    <source>
        <dbReference type="EMBL" id="KAF7311709.1"/>
    </source>
</evidence>
<dbReference type="Proteomes" id="UP000636479">
    <property type="component" value="Unassembled WGS sequence"/>
</dbReference>
<dbReference type="InterPro" id="IPR001810">
    <property type="entry name" value="F-box_dom"/>
</dbReference>
<dbReference type="RefSeq" id="XP_037223817.1">
    <property type="nucleotide sequence ID" value="XM_037358722.1"/>
</dbReference>
<dbReference type="GeneID" id="59341238"/>
<dbReference type="InterPro" id="IPR036047">
    <property type="entry name" value="F-box-like_dom_sf"/>
</dbReference>
<dbReference type="AlphaFoldDB" id="A0A8H6WGQ3"/>
<dbReference type="PROSITE" id="PS50181">
    <property type="entry name" value="FBOX"/>
    <property type="match status" value="1"/>
</dbReference>
<protein>
    <recommendedName>
        <fullName evidence="1">F-box domain-containing protein</fullName>
    </recommendedName>
</protein>
<gene>
    <name evidence="2" type="ORF">MIND_00180800</name>
</gene>
<evidence type="ECO:0000259" key="1">
    <source>
        <dbReference type="PROSITE" id="PS50181"/>
    </source>
</evidence>
<evidence type="ECO:0000313" key="3">
    <source>
        <dbReference type="Proteomes" id="UP000636479"/>
    </source>
</evidence>
<dbReference type="SUPFAM" id="SSF81383">
    <property type="entry name" value="F-box domain"/>
    <property type="match status" value="1"/>
</dbReference>
<dbReference type="OrthoDB" id="2937711at2759"/>
<dbReference type="Pfam" id="PF12937">
    <property type="entry name" value="F-box-like"/>
    <property type="match status" value="1"/>
</dbReference>
<keyword evidence="3" id="KW-1185">Reference proteome</keyword>
<organism evidence="2 3">
    <name type="scientific">Mycena indigotica</name>
    <dbReference type="NCBI Taxonomy" id="2126181"/>
    <lineage>
        <taxon>Eukaryota</taxon>
        <taxon>Fungi</taxon>
        <taxon>Dikarya</taxon>
        <taxon>Basidiomycota</taxon>
        <taxon>Agaricomycotina</taxon>
        <taxon>Agaricomycetes</taxon>
        <taxon>Agaricomycetidae</taxon>
        <taxon>Agaricales</taxon>
        <taxon>Marasmiineae</taxon>
        <taxon>Mycenaceae</taxon>
        <taxon>Mycena</taxon>
    </lineage>
</organism>
<name>A0A8H6WGQ3_9AGAR</name>